<dbReference type="GO" id="GO:0032259">
    <property type="term" value="P:methylation"/>
    <property type="evidence" value="ECO:0007669"/>
    <property type="project" value="UniProtKB-KW"/>
</dbReference>
<dbReference type="InterPro" id="IPR029063">
    <property type="entry name" value="SAM-dependent_MTases_sf"/>
</dbReference>
<evidence type="ECO:0000313" key="3">
    <source>
        <dbReference type="Proteomes" id="UP001177258"/>
    </source>
</evidence>
<organism evidence="2 3">
    <name type="scientific">Helicobacter cappadocius</name>
    <dbReference type="NCBI Taxonomy" id="3063998"/>
    <lineage>
        <taxon>Bacteria</taxon>
        <taxon>Pseudomonadati</taxon>
        <taxon>Campylobacterota</taxon>
        <taxon>Epsilonproteobacteria</taxon>
        <taxon>Campylobacterales</taxon>
        <taxon>Helicobacteraceae</taxon>
        <taxon>Helicobacter</taxon>
    </lineage>
</organism>
<dbReference type="AlphaFoldDB" id="A0AA90PXH0"/>
<dbReference type="Proteomes" id="UP001240777">
    <property type="component" value="Unassembled WGS sequence"/>
</dbReference>
<dbReference type="Gene3D" id="3.40.50.150">
    <property type="entry name" value="Vaccinia Virus protein VP39"/>
    <property type="match status" value="1"/>
</dbReference>
<sequence>MDKIGILGYGKVGQNFYALCADMDTCVYIYDDFYSSNINNSFIGTDENELKNCEVIVICSAKKHLRDDFYIKTITLGIHQEKIHFYTGCFYPSYWLTSSIKEYFNHSLIECLSKDTLFLTELKKTLKTAFENIPKPQKENSFYDDIYLKSEMYLTNYDKTPYYPGWKYALKILQDFGMQKAKVLDIGCGNGAFAKMLYENNILSYEGIDFSDEGLKIAREQIPSWSEYFIKEDIFESKIFEKNFTHIIIFEVLEHINDDIRLLSKIKPKTTIIGSIPNFHSEGHIRIFEDITEIKKRYEPMIKILDFFELKLNEESKIFYFKAIKK</sequence>
<name>A0AA90PXH0_9HELI</name>
<dbReference type="GO" id="GO:0008168">
    <property type="term" value="F:methyltransferase activity"/>
    <property type="evidence" value="ECO:0007669"/>
    <property type="project" value="UniProtKB-KW"/>
</dbReference>
<dbReference type="InterPro" id="IPR036291">
    <property type="entry name" value="NAD(P)-bd_dom_sf"/>
</dbReference>
<keyword evidence="4" id="KW-1185">Reference proteome</keyword>
<evidence type="ECO:0000313" key="4">
    <source>
        <dbReference type="Proteomes" id="UP001240777"/>
    </source>
</evidence>
<dbReference type="EMBL" id="JAUPEV010000001">
    <property type="protein sequence ID" value="MDO7252501.1"/>
    <property type="molecule type" value="Genomic_DNA"/>
</dbReference>
<keyword evidence="2" id="KW-0489">Methyltransferase</keyword>
<protein>
    <submittedName>
        <fullName evidence="2">Class I SAM-dependent methyltransferase</fullName>
        <ecNumber evidence="2">2.1.1.-</ecNumber>
    </submittedName>
</protein>
<reference evidence="2 4" key="1">
    <citation type="submission" date="2023-07" db="EMBL/GenBank/DDBJ databases">
        <title>Unpublished Manusciprt.</title>
        <authorList>
            <person name="Aydin F."/>
            <person name="Tarhane S."/>
            <person name="Saticioglu I.B."/>
            <person name="Karakaya E."/>
            <person name="Abay S."/>
            <person name="Guran O."/>
            <person name="Bozkurt E."/>
            <person name="Uzum N."/>
            <person name="Olgun K."/>
            <person name="Jablonski D."/>
        </authorList>
    </citation>
    <scope>NUCLEOTIDE SEQUENCE</scope>
    <source>
        <strain evidence="4">faydin-H75</strain>
        <strain evidence="2">Faydin-H76</strain>
    </source>
</reference>
<dbReference type="Pfam" id="PF13489">
    <property type="entry name" value="Methyltransf_23"/>
    <property type="match status" value="1"/>
</dbReference>
<reference evidence="1" key="2">
    <citation type="submission" date="2023-07" db="EMBL/GenBank/DDBJ databases">
        <authorList>
            <person name="Aydin F."/>
            <person name="Tarhane S."/>
            <person name="Saticioglu I.B."/>
            <person name="Karakaya E."/>
            <person name="Abay S."/>
            <person name="Guran O."/>
            <person name="Bozkurt E."/>
            <person name="Uzum N."/>
            <person name="Olgun K."/>
            <person name="Jablonski D."/>
        </authorList>
    </citation>
    <scope>NUCLEOTIDE SEQUENCE</scope>
    <source>
        <strain evidence="1">Faydin-H75</strain>
    </source>
</reference>
<dbReference type="SUPFAM" id="SSF53335">
    <property type="entry name" value="S-adenosyl-L-methionine-dependent methyltransferases"/>
    <property type="match status" value="1"/>
</dbReference>
<dbReference type="CDD" id="cd02440">
    <property type="entry name" value="AdoMet_MTases"/>
    <property type="match status" value="1"/>
</dbReference>
<evidence type="ECO:0000313" key="1">
    <source>
        <dbReference type="EMBL" id="MDO7252501.1"/>
    </source>
</evidence>
<keyword evidence="2" id="KW-0808">Transferase</keyword>
<comment type="caution">
    <text evidence="2">The sequence shown here is derived from an EMBL/GenBank/DDBJ whole genome shotgun (WGS) entry which is preliminary data.</text>
</comment>
<accession>A0AA90PXH0</accession>
<dbReference type="RefSeq" id="WP_305516342.1">
    <property type="nucleotide sequence ID" value="NZ_JAUPEV010000001.1"/>
</dbReference>
<proteinExistence type="predicted"/>
<reference evidence="1 3" key="3">
    <citation type="journal article" date="2024" name="Syst. Appl. Microbiol.">
        <title>Helicobacter cappadocius sp. nov., from lizards: The first psychrotrophic Helicobacter species.</title>
        <authorList>
            <person name="Aydin F."/>
            <person name="Tarhane S."/>
            <person name="Karakaya E."/>
            <person name="Abay S."/>
            <person name="Kayman T."/>
            <person name="Guran O."/>
            <person name="Bozkurt E."/>
            <person name="Uzum N."/>
            <person name="Avci A."/>
            <person name="Olgun K."/>
            <person name="Jablonski D."/>
            <person name="Guran C."/>
            <person name="Burcin Saticioglu I."/>
        </authorList>
    </citation>
    <scope>NUCLEOTIDE SEQUENCE [LARGE SCALE GENOMIC DNA]</scope>
    <source>
        <strain evidence="1">Faydin-H75</strain>
        <strain evidence="3">faydin-H76</strain>
    </source>
</reference>
<evidence type="ECO:0000313" key="2">
    <source>
        <dbReference type="EMBL" id="MDP2538368.1"/>
    </source>
</evidence>
<dbReference type="EC" id="2.1.1.-" evidence="2"/>
<gene>
    <name evidence="1" type="ORF">Q5I04_01015</name>
    <name evidence="2" type="ORF">Q5I06_01015</name>
</gene>
<dbReference type="Proteomes" id="UP001177258">
    <property type="component" value="Unassembled WGS sequence"/>
</dbReference>
<dbReference type="EMBL" id="JAUYZK010000001">
    <property type="protein sequence ID" value="MDP2538368.1"/>
    <property type="molecule type" value="Genomic_DNA"/>
</dbReference>
<dbReference type="PANTHER" id="PTHR43861">
    <property type="entry name" value="TRANS-ACONITATE 2-METHYLTRANSFERASE-RELATED"/>
    <property type="match status" value="1"/>
</dbReference>
<dbReference type="SUPFAM" id="SSF51735">
    <property type="entry name" value="NAD(P)-binding Rossmann-fold domains"/>
    <property type="match status" value="1"/>
</dbReference>